<dbReference type="AlphaFoldDB" id="A0AAW1Q094"/>
<gene>
    <name evidence="2" type="ORF">WJX72_007484</name>
</gene>
<reference evidence="2 3" key="1">
    <citation type="journal article" date="2024" name="Nat. Commun.">
        <title>Phylogenomics reveals the evolutionary origins of lichenization in chlorophyte algae.</title>
        <authorList>
            <person name="Puginier C."/>
            <person name="Libourel C."/>
            <person name="Otte J."/>
            <person name="Skaloud P."/>
            <person name="Haon M."/>
            <person name="Grisel S."/>
            <person name="Petersen M."/>
            <person name="Berrin J.G."/>
            <person name="Delaux P.M."/>
            <person name="Dal Grande F."/>
            <person name="Keller J."/>
        </authorList>
    </citation>
    <scope>NUCLEOTIDE SEQUENCE [LARGE SCALE GENOMIC DNA]</scope>
    <source>
        <strain evidence="2 3">SAG 2043</strain>
    </source>
</reference>
<comment type="caution">
    <text evidence="2">The sequence shown here is derived from an EMBL/GenBank/DDBJ whole genome shotgun (WGS) entry which is preliminary data.</text>
</comment>
<dbReference type="Proteomes" id="UP001489004">
    <property type="component" value="Unassembled WGS sequence"/>
</dbReference>
<evidence type="ECO:0000313" key="3">
    <source>
        <dbReference type="Proteomes" id="UP001489004"/>
    </source>
</evidence>
<feature type="compositionally biased region" description="Basic and acidic residues" evidence="1">
    <location>
        <begin position="47"/>
        <end position="122"/>
    </location>
</feature>
<organism evidence="2 3">
    <name type="scientific">[Myrmecia] bisecta</name>
    <dbReference type="NCBI Taxonomy" id="41462"/>
    <lineage>
        <taxon>Eukaryota</taxon>
        <taxon>Viridiplantae</taxon>
        <taxon>Chlorophyta</taxon>
        <taxon>core chlorophytes</taxon>
        <taxon>Trebouxiophyceae</taxon>
        <taxon>Trebouxiales</taxon>
        <taxon>Trebouxiaceae</taxon>
        <taxon>Myrmecia</taxon>
    </lineage>
</organism>
<protein>
    <submittedName>
        <fullName evidence="2">Uncharacterized protein</fullName>
    </submittedName>
</protein>
<dbReference type="EMBL" id="JALJOR010000006">
    <property type="protein sequence ID" value="KAK9815658.1"/>
    <property type="molecule type" value="Genomic_DNA"/>
</dbReference>
<feature type="region of interest" description="Disordered" evidence="1">
    <location>
        <begin position="42"/>
        <end position="122"/>
    </location>
</feature>
<name>A0AAW1Q094_9CHLO</name>
<sequence>MLSRSTFVGRLAAQLVPYSRAELTAGVPAQASPAVSTVWSRLGHGSHASDNDPHVLEKEKQKNLRGHDEEHVPGVKGWNEHLASDSEAAVKADKHASDSTAELQKHTIDRIEERHGKADAKK</sequence>
<proteinExistence type="predicted"/>
<evidence type="ECO:0000256" key="1">
    <source>
        <dbReference type="SAM" id="MobiDB-lite"/>
    </source>
</evidence>
<evidence type="ECO:0000313" key="2">
    <source>
        <dbReference type="EMBL" id="KAK9815658.1"/>
    </source>
</evidence>
<accession>A0AAW1Q094</accession>
<keyword evidence="3" id="KW-1185">Reference proteome</keyword>